<feature type="region of interest" description="Disordered" evidence="1">
    <location>
        <begin position="1"/>
        <end position="127"/>
    </location>
</feature>
<name>A0A243QGW3_9ACTN</name>
<dbReference type="Proteomes" id="UP000194761">
    <property type="component" value="Unassembled WGS sequence"/>
</dbReference>
<feature type="non-terminal residue" evidence="2">
    <location>
        <position position="1"/>
    </location>
</feature>
<feature type="compositionally biased region" description="Basic and acidic residues" evidence="1">
    <location>
        <begin position="108"/>
        <end position="127"/>
    </location>
</feature>
<gene>
    <name evidence="2" type="ORF">CA984_42145</name>
</gene>
<comment type="caution">
    <text evidence="2">The sequence shown here is derived from an EMBL/GenBank/DDBJ whole genome shotgun (WGS) entry which is preliminary data.</text>
</comment>
<protein>
    <recommendedName>
        <fullName evidence="4">Histidine kinase</fullName>
    </recommendedName>
</protein>
<feature type="compositionally biased region" description="Basic and acidic residues" evidence="1">
    <location>
        <begin position="74"/>
        <end position="96"/>
    </location>
</feature>
<organism evidence="2 3">
    <name type="scientific">Streptosporangium minutum</name>
    <dbReference type="NCBI Taxonomy" id="569862"/>
    <lineage>
        <taxon>Bacteria</taxon>
        <taxon>Bacillati</taxon>
        <taxon>Actinomycetota</taxon>
        <taxon>Actinomycetes</taxon>
        <taxon>Streptosporangiales</taxon>
        <taxon>Streptosporangiaceae</taxon>
        <taxon>Streptosporangium</taxon>
    </lineage>
</organism>
<dbReference type="EMBL" id="NGFP01000389">
    <property type="protein sequence ID" value="OUC81173.1"/>
    <property type="molecule type" value="Genomic_DNA"/>
</dbReference>
<evidence type="ECO:0000313" key="2">
    <source>
        <dbReference type="EMBL" id="OUC81173.1"/>
    </source>
</evidence>
<reference evidence="2 3" key="1">
    <citation type="submission" date="2017-05" db="EMBL/GenBank/DDBJ databases">
        <title>Biotechnological potential of actinobacteria isolated from South African environments.</title>
        <authorList>
            <person name="Le Roes-Hill M."/>
            <person name="Prins A."/>
            <person name="Durrell K.A."/>
        </authorList>
    </citation>
    <scope>NUCLEOTIDE SEQUENCE [LARGE SCALE GENOMIC DNA]</scope>
    <source>
        <strain evidence="2">M26</strain>
    </source>
</reference>
<accession>A0A243QGW3</accession>
<keyword evidence="3" id="KW-1185">Reference proteome</keyword>
<dbReference type="AlphaFoldDB" id="A0A243QGW3"/>
<proteinExistence type="predicted"/>
<evidence type="ECO:0000256" key="1">
    <source>
        <dbReference type="SAM" id="MobiDB-lite"/>
    </source>
</evidence>
<feature type="compositionally biased region" description="Low complexity" evidence="1">
    <location>
        <begin position="1"/>
        <end position="12"/>
    </location>
</feature>
<evidence type="ECO:0000313" key="3">
    <source>
        <dbReference type="Proteomes" id="UP000194761"/>
    </source>
</evidence>
<sequence length="127" mass="13508">PAASPLAAPTLAVVTDLPDRETVGGPVREATGRPAGEAAHEPARETTGPGSLPRRVRQANLAPQLRQEPPAPVEPERAQEPTEPPERAERSPDEVRALFSAFQAGARRGREEHGNDFAHQTTGDKGD</sequence>
<evidence type="ECO:0008006" key="4">
    <source>
        <dbReference type="Google" id="ProtNLM"/>
    </source>
</evidence>